<dbReference type="PANTHER" id="PTHR24251">
    <property type="entry name" value="OVOCHYMASE-RELATED"/>
    <property type="match status" value="1"/>
</dbReference>
<keyword evidence="2" id="KW-1015">Disulfide bond</keyword>
<evidence type="ECO:0000259" key="4">
    <source>
        <dbReference type="PROSITE" id="PS01180"/>
    </source>
</evidence>
<dbReference type="InterPro" id="IPR035914">
    <property type="entry name" value="Sperma_CUB_dom_sf"/>
</dbReference>
<keyword evidence="1" id="KW-0677">Repeat</keyword>
<dbReference type="AlphaFoldDB" id="A0A8S4QAM8"/>
<dbReference type="EMBL" id="CAIIXF020000819">
    <property type="protein sequence ID" value="CAH1803445.1"/>
    <property type="molecule type" value="Genomic_DNA"/>
</dbReference>
<evidence type="ECO:0000313" key="5">
    <source>
        <dbReference type="EMBL" id="CAH1803445.1"/>
    </source>
</evidence>
<dbReference type="PANTHER" id="PTHR24251:SF52">
    <property type="entry name" value="CUB DOMAIN-CONTAINING PROTEIN"/>
    <property type="match status" value="1"/>
</dbReference>
<accession>A0A8S4QAM8</accession>
<sequence>MKIDTVSSTSITGCGHPVYLNGSSGDFVSPGYKPNSNSSYPHSTACEWEIQVNEGLGIELKFRVFELEDGDECENDYVRLKCTHPMYLDGSQGHLYTPGYLEDINCNRYPPDENCTWDIYVGNGLVSFVAPGTFHEYLGCSLKKTGHGPGARSGCRHGLSTSRLNL</sequence>
<evidence type="ECO:0000256" key="3">
    <source>
        <dbReference type="PROSITE-ProRule" id="PRU00059"/>
    </source>
</evidence>
<dbReference type="CDD" id="cd00041">
    <property type="entry name" value="CUB"/>
    <property type="match status" value="1"/>
</dbReference>
<comment type="caution">
    <text evidence="5">The sequence shown here is derived from an EMBL/GenBank/DDBJ whole genome shotgun (WGS) entry which is preliminary data.</text>
</comment>
<name>A0A8S4QAM8_OWEFU</name>
<protein>
    <recommendedName>
        <fullName evidence="4">CUB domain-containing protein</fullName>
    </recommendedName>
</protein>
<comment type="caution">
    <text evidence="3">Lacks conserved residue(s) required for the propagation of feature annotation.</text>
</comment>
<dbReference type="SUPFAM" id="SSF49854">
    <property type="entry name" value="Spermadhesin, CUB domain"/>
    <property type="match status" value="1"/>
</dbReference>
<evidence type="ECO:0000256" key="2">
    <source>
        <dbReference type="ARBA" id="ARBA00023157"/>
    </source>
</evidence>
<dbReference type="Gene3D" id="2.60.120.290">
    <property type="entry name" value="Spermadhesin, CUB domain"/>
    <property type="match status" value="1"/>
</dbReference>
<gene>
    <name evidence="5" type="ORF">OFUS_LOCUS27038</name>
</gene>
<dbReference type="Pfam" id="PF00431">
    <property type="entry name" value="CUB"/>
    <property type="match status" value="1"/>
</dbReference>
<evidence type="ECO:0000256" key="1">
    <source>
        <dbReference type="ARBA" id="ARBA00022737"/>
    </source>
</evidence>
<organism evidence="5 6">
    <name type="scientific">Owenia fusiformis</name>
    <name type="common">Polychaete worm</name>
    <dbReference type="NCBI Taxonomy" id="6347"/>
    <lineage>
        <taxon>Eukaryota</taxon>
        <taxon>Metazoa</taxon>
        <taxon>Spiralia</taxon>
        <taxon>Lophotrochozoa</taxon>
        <taxon>Annelida</taxon>
        <taxon>Polychaeta</taxon>
        <taxon>Sedentaria</taxon>
        <taxon>Canalipalpata</taxon>
        <taxon>Sabellida</taxon>
        <taxon>Oweniida</taxon>
        <taxon>Oweniidae</taxon>
        <taxon>Owenia</taxon>
    </lineage>
</organism>
<dbReference type="OrthoDB" id="6154841at2759"/>
<evidence type="ECO:0000313" key="6">
    <source>
        <dbReference type="Proteomes" id="UP000749559"/>
    </source>
</evidence>
<dbReference type="SMART" id="SM00042">
    <property type="entry name" value="CUB"/>
    <property type="match status" value="1"/>
</dbReference>
<reference evidence="5" key="1">
    <citation type="submission" date="2022-03" db="EMBL/GenBank/DDBJ databases">
        <authorList>
            <person name="Martin C."/>
        </authorList>
    </citation>
    <scope>NUCLEOTIDE SEQUENCE</scope>
</reference>
<dbReference type="Proteomes" id="UP000749559">
    <property type="component" value="Unassembled WGS sequence"/>
</dbReference>
<keyword evidence="6" id="KW-1185">Reference proteome</keyword>
<feature type="domain" description="CUB" evidence="4">
    <location>
        <begin position="14"/>
        <end position="81"/>
    </location>
</feature>
<dbReference type="InterPro" id="IPR000859">
    <property type="entry name" value="CUB_dom"/>
</dbReference>
<proteinExistence type="predicted"/>
<dbReference type="PROSITE" id="PS01180">
    <property type="entry name" value="CUB"/>
    <property type="match status" value="1"/>
</dbReference>
<feature type="non-terminal residue" evidence="5">
    <location>
        <position position="1"/>
    </location>
</feature>